<feature type="transmembrane region" description="Helical" evidence="1">
    <location>
        <begin position="166"/>
        <end position="186"/>
    </location>
</feature>
<dbReference type="Pfam" id="PF02104">
    <property type="entry name" value="SURF1"/>
    <property type="match status" value="1"/>
</dbReference>
<protein>
    <recommendedName>
        <fullName evidence="1">SURF1-like protein</fullName>
    </recommendedName>
</protein>
<dbReference type="OrthoDB" id="6079986at2"/>
<name>A0A844YSG0_9SPHN</name>
<evidence type="ECO:0000256" key="1">
    <source>
        <dbReference type="RuleBase" id="RU363076"/>
    </source>
</evidence>
<feature type="transmembrane region" description="Helical" evidence="1">
    <location>
        <begin position="7"/>
        <end position="29"/>
    </location>
</feature>
<comment type="subcellular location">
    <subcellularLocation>
        <location evidence="1">Cell membrane</location>
        <topology evidence="1">Multi-pass membrane protein</topology>
    </subcellularLocation>
</comment>
<organism evidence="2 3">
    <name type="scientific">Alteraurantiacibacter buctensis</name>
    <dbReference type="NCBI Taxonomy" id="1503981"/>
    <lineage>
        <taxon>Bacteria</taxon>
        <taxon>Pseudomonadati</taxon>
        <taxon>Pseudomonadota</taxon>
        <taxon>Alphaproteobacteria</taxon>
        <taxon>Sphingomonadales</taxon>
        <taxon>Erythrobacteraceae</taxon>
        <taxon>Alteraurantiacibacter</taxon>
    </lineage>
</organism>
<keyword evidence="1" id="KW-1003">Cell membrane</keyword>
<comment type="caution">
    <text evidence="2">The sequence shown here is derived from an EMBL/GenBank/DDBJ whole genome shotgun (WGS) entry which is preliminary data.</text>
</comment>
<keyword evidence="3" id="KW-1185">Reference proteome</keyword>
<sequence length="201" mass="21232">MGKQRIPVVATLVVLAAVAVMIRLGFWQLDRMAEEERKLAQHAAAAADPQPIAFPAGVVPDSAHYRRSMIACQSPGNWRGTAGSSASGEAGYVQIVECRTADGGTVQVQAGWSRRLDPPPWAGGDVTGIIAPNRDGSSVLVADPPLAGMEANALPAPDSDQPGKNLAYAGQWFFFALTALLIYGLALRRRWKAGEAALQGE</sequence>
<proteinExistence type="inferred from homology"/>
<dbReference type="EMBL" id="WTYV01000002">
    <property type="protein sequence ID" value="MXO71285.1"/>
    <property type="molecule type" value="Genomic_DNA"/>
</dbReference>
<keyword evidence="1" id="KW-0812">Transmembrane</keyword>
<dbReference type="Proteomes" id="UP000466966">
    <property type="component" value="Unassembled WGS sequence"/>
</dbReference>
<dbReference type="AlphaFoldDB" id="A0A844YSG0"/>
<evidence type="ECO:0000313" key="3">
    <source>
        <dbReference type="Proteomes" id="UP000466966"/>
    </source>
</evidence>
<evidence type="ECO:0000313" key="2">
    <source>
        <dbReference type="EMBL" id="MXO71285.1"/>
    </source>
</evidence>
<accession>A0A844YSG0</accession>
<gene>
    <name evidence="2" type="ORF">GRI99_06485</name>
</gene>
<dbReference type="RefSeq" id="WP_160771215.1">
    <property type="nucleotide sequence ID" value="NZ_WTYV01000002.1"/>
</dbReference>
<keyword evidence="1" id="KW-0472">Membrane</keyword>
<comment type="similarity">
    <text evidence="1">Belongs to the SURF1 family.</text>
</comment>
<dbReference type="GO" id="GO:0005886">
    <property type="term" value="C:plasma membrane"/>
    <property type="evidence" value="ECO:0007669"/>
    <property type="project" value="UniProtKB-SubCell"/>
</dbReference>
<dbReference type="InterPro" id="IPR002994">
    <property type="entry name" value="Surf1/Shy1"/>
</dbReference>
<reference evidence="2 3" key="1">
    <citation type="submission" date="2019-12" db="EMBL/GenBank/DDBJ databases">
        <title>Genomic-based taxomic classification of the family Erythrobacteraceae.</title>
        <authorList>
            <person name="Xu L."/>
        </authorList>
    </citation>
    <scope>NUCLEOTIDE SEQUENCE [LARGE SCALE GENOMIC DNA]</scope>
    <source>
        <strain evidence="2 3">M0322</strain>
    </source>
</reference>
<keyword evidence="1" id="KW-1133">Transmembrane helix</keyword>